<proteinExistence type="predicted"/>
<dbReference type="Proteomes" id="UP001432322">
    <property type="component" value="Unassembled WGS sequence"/>
</dbReference>
<dbReference type="AlphaFoldDB" id="A0AAV5X3Z4"/>
<feature type="transmembrane region" description="Helical" evidence="2">
    <location>
        <begin position="148"/>
        <end position="172"/>
    </location>
</feature>
<keyword evidence="2" id="KW-0812">Transmembrane</keyword>
<feature type="transmembrane region" description="Helical" evidence="2">
    <location>
        <begin position="377"/>
        <end position="396"/>
    </location>
</feature>
<dbReference type="EMBL" id="BTSY01000007">
    <property type="protein sequence ID" value="GMT36744.1"/>
    <property type="molecule type" value="Genomic_DNA"/>
</dbReference>
<gene>
    <name evidence="4" type="ORF">PFISCL1PPCAC_28041</name>
</gene>
<feature type="transmembrane region" description="Helical" evidence="2">
    <location>
        <begin position="215"/>
        <end position="235"/>
    </location>
</feature>
<feature type="transmembrane region" description="Helical" evidence="2">
    <location>
        <begin position="279"/>
        <end position="305"/>
    </location>
</feature>
<feature type="transmembrane region" description="Helical" evidence="2">
    <location>
        <begin position="20"/>
        <end position="47"/>
    </location>
</feature>
<feature type="domain" description="Major facilitator superfamily (MFS) profile" evidence="3">
    <location>
        <begin position="19"/>
        <end position="469"/>
    </location>
</feature>
<reference evidence="4" key="1">
    <citation type="submission" date="2023-10" db="EMBL/GenBank/DDBJ databases">
        <title>Genome assembly of Pristionchus species.</title>
        <authorList>
            <person name="Yoshida K."/>
            <person name="Sommer R.J."/>
        </authorList>
    </citation>
    <scope>NUCLEOTIDE SEQUENCE</scope>
    <source>
        <strain evidence="4">RS5133</strain>
    </source>
</reference>
<keyword evidence="2" id="KW-0472">Membrane</keyword>
<evidence type="ECO:0000313" key="5">
    <source>
        <dbReference type="Proteomes" id="UP001432322"/>
    </source>
</evidence>
<feature type="transmembrane region" description="Helical" evidence="2">
    <location>
        <begin position="184"/>
        <end position="209"/>
    </location>
</feature>
<dbReference type="InterPro" id="IPR011701">
    <property type="entry name" value="MFS"/>
</dbReference>
<feature type="non-terminal residue" evidence="4">
    <location>
        <position position="487"/>
    </location>
</feature>
<dbReference type="SUPFAM" id="SSF103473">
    <property type="entry name" value="MFS general substrate transporter"/>
    <property type="match status" value="1"/>
</dbReference>
<dbReference type="Pfam" id="PF07690">
    <property type="entry name" value="MFS_1"/>
    <property type="match status" value="1"/>
</dbReference>
<dbReference type="Gene3D" id="1.20.1250.20">
    <property type="entry name" value="MFS general substrate transporter like domains"/>
    <property type="match status" value="2"/>
</dbReference>
<feature type="transmembrane region" description="Helical" evidence="2">
    <location>
        <begin position="311"/>
        <end position="330"/>
    </location>
</feature>
<keyword evidence="5" id="KW-1185">Reference proteome</keyword>
<evidence type="ECO:0000256" key="1">
    <source>
        <dbReference type="ARBA" id="ARBA00004141"/>
    </source>
</evidence>
<accession>A0AAV5X3Z4</accession>
<name>A0AAV5X3Z4_9BILA</name>
<feature type="transmembrane region" description="Helical" evidence="2">
    <location>
        <begin position="447"/>
        <end position="468"/>
    </location>
</feature>
<keyword evidence="2" id="KW-1133">Transmembrane helix</keyword>
<feature type="transmembrane region" description="Helical" evidence="2">
    <location>
        <begin position="89"/>
        <end position="107"/>
    </location>
</feature>
<dbReference type="InterPro" id="IPR036259">
    <property type="entry name" value="MFS_trans_sf"/>
</dbReference>
<feature type="transmembrane region" description="Helical" evidence="2">
    <location>
        <begin position="351"/>
        <end position="371"/>
    </location>
</feature>
<feature type="transmembrane region" description="Helical" evidence="2">
    <location>
        <begin position="408"/>
        <end position="435"/>
    </location>
</feature>
<comment type="caution">
    <text evidence="4">The sequence shown here is derived from an EMBL/GenBank/DDBJ whole genome shotgun (WGS) entry which is preliminary data.</text>
</comment>
<feature type="transmembrane region" description="Helical" evidence="2">
    <location>
        <begin position="119"/>
        <end position="142"/>
    </location>
</feature>
<dbReference type="PANTHER" id="PTHR45757">
    <property type="entry name" value="PROTEIN CBG23364-RELATED"/>
    <property type="match status" value="1"/>
</dbReference>
<dbReference type="GO" id="GO:0016020">
    <property type="term" value="C:membrane"/>
    <property type="evidence" value="ECO:0007669"/>
    <property type="project" value="UniProtKB-SubCell"/>
</dbReference>
<comment type="subcellular location">
    <subcellularLocation>
        <location evidence="1">Membrane</location>
        <topology evidence="1">Multi-pass membrane protein</topology>
    </subcellularLocation>
</comment>
<evidence type="ECO:0000313" key="4">
    <source>
        <dbReference type="EMBL" id="GMT36744.1"/>
    </source>
</evidence>
<organism evidence="4 5">
    <name type="scientific">Pristionchus fissidentatus</name>
    <dbReference type="NCBI Taxonomy" id="1538716"/>
    <lineage>
        <taxon>Eukaryota</taxon>
        <taxon>Metazoa</taxon>
        <taxon>Ecdysozoa</taxon>
        <taxon>Nematoda</taxon>
        <taxon>Chromadorea</taxon>
        <taxon>Rhabditida</taxon>
        <taxon>Rhabditina</taxon>
        <taxon>Diplogasteromorpha</taxon>
        <taxon>Diplogasteroidea</taxon>
        <taxon>Neodiplogasteridae</taxon>
        <taxon>Pristionchus</taxon>
    </lineage>
</organism>
<dbReference type="PANTHER" id="PTHR45757:SF18">
    <property type="entry name" value="MAJOR FACILITATOR SUPERFAMILY (MFS) PROFILE DOMAIN-CONTAINING PROTEIN"/>
    <property type="match status" value="1"/>
</dbReference>
<evidence type="ECO:0000259" key="3">
    <source>
        <dbReference type="PROSITE" id="PS50850"/>
    </source>
</evidence>
<dbReference type="PROSITE" id="PS50850">
    <property type="entry name" value="MFS"/>
    <property type="match status" value="1"/>
</dbReference>
<dbReference type="InterPro" id="IPR020846">
    <property type="entry name" value="MFS_dom"/>
</dbReference>
<protein>
    <recommendedName>
        <fullName evidence="3">Major facilitator superfamily (MFS) profile domain-containing protein</fullName>
    </recommendedName>
</protein>
<dbReference type="GO" id="GO:0022857">
    <property type="term" value="F:transmembrane transporter activity"/>
    <property type="evidence" value="ECO:0007669"/>
    <property type="project" value="InterPro"/>
</dbReference>
<sequence length="487" mass="53859">MKNEIEVTSDVHVKKGRYRFVVLAIVGFHISFVLGSVITFNATFVAMQDLTTSPLYPAYVNGSMPDPDWESPDLAMADRRFVWTPIMKALSYAGSFGGNVVCVQLMVQVIRRFGIHKSMTFIAIIFDIVGFLGAFTVAFSPFALSLSFALFIFCRCVNGLTFSMLFTVAGIVTNDWAPLSERGIFIAVLTGHVEVAALFTMPLCGAIASKIGWPYAFFFSGIVLAIITSIFVFLYRDDPASHPFVGEWEVEKINRGKSKQQTHASSARPPYRAIFSSPVIWASWVAVIGNFFVSQFTISWCPIYLHKVLEYTPAMTGVISVIPLVCQLFIKFTSGIMSDKLSCVDDVTKLRLFNSIAMVGGGVFFAVATIFPPIPNWFDTFLALAPVAIIGFHAGGYPKCLVIVSRQYSAFVMSVVQMVSCSTMFVGSFVIPLLAPDNTFDQWKKIFIIYTSVLVITNTIFVIFAKATPASWTEDRSKRTNRVASID</sequence>
<evidence type="ECO:0000256" key="2">
    <source>
        <dbReference type="SAM" id="Phobius"/>
    </source>
</evidence>